<sequence length="159" mass="17274">MAAIDWNSLSSATDWEEALGTLTQDAAAAKAGTPADRQAVESELTNFWVIPCPFTKKTDRARQLYNELVLIDLSRLIDQATLPPPTTARLAAATSPRPLGLPETKLAHQALQALNGLREQHRQQLAAHLAMAWQISALQAAVQALLPAPRPMRGKRPAK</sequence>
<name>A0A7Y0AGC2_9BACT</name>
<accession>A0A7Y0AGC2</accession>
<dbReference type="AlphaFoldDB" id="A0A7Y0AGC2"/>
<keyword evidence="2" id="KW-1185">Reference proteome</keyword>
<reference evidence="1 2" key="1">
    <citation type="submission" date="2020-04" db="EMBL/GenBank/DDBJ databases">
        <title>Hymenobacter polaris sp. nov., isolated from Arctic soil.</title>
        <authorList>
            <person name="Dahal R.H."/>
        </authorList>
    </citation>
    <scope>NUCLEOTIDE SEQUENCE [LARGE SCALE GENOMIC DNA]</scope>
    <source>
        <strain evidence="1 2">RP-2-7</strain>
    </source>
</reference>
<organism evidence="1 2">
    <name type="scientific">Hymenobacter polaris</name>
    <dbReference type="NCBI Taxonomy" id="2682546"/>
    <lineage>
        <taxon>Bacteria</taxon>
        <taxon>Pseudomonadati</taxon>
        <taxon>Bacteroidota</taxon>
        <taxon>Cytophagia</taxon>
        <taxon>Cytophagales</taxon>
        <taxon>Hymenobacteraceae</taxon>
        <taxon>Hymenobacter</taxon>
    </lineage>
</organism>
<gene>
    <name evidence="1" type="ORF">HHL22_16550</name>
</gene>
<dbReference type="EMBL" id="JABBGH010000003">
    <property type="protein sequence ID" value="NML66817.1"/>
    <property type="molecule type" value="Genomic_DNA"/>
</dbReference>
<dbReference type="RefSeq" id="WP_169532532.1">
    <property type="nucleotide sequence ID" value="NZ_JABBGH010000003.1"/>
</dbReference>
<evidence type="ECO:0000313" key="2">
    <source>
        <dbReference type="Proteomes" id="UP000559626"/>
    </source>
</evidence>
<proteinExistence type="predicted"/>
<evidence type="ECO:0000313" key="1">
    <source>
        <dbReference type="EMBL" id="NML66817.1"/>
    </source>
</evidence>
<dbReference type="Proteomes" id="UP000559626">
    <property type="component" value="Unassembled WGS sequence"/>
</dbReference>
<protein>
    <submittedName>
        <fullName evidence="1">Uncharacterized protein</fullName>
    </submittedName>
</protein>
<comment type="caution">
    <text evidence="1">The sequence shown here is derived from an EMBL/GenBank/DDBJ whole genome shotgun (WGS) entry which is preliminary data.</text>
</comment>